<dbReference type="InterPro" id="IPR003673">
    <property type="entry name" value="CoA-Trfase_fam_III"/>
</dbReference>
<dbReference type="GO" id="GO:0008410">
    <property type="term" value="F:CoA-transferase activity"/>
    <property type="evidence" value="ECO:0007669"/>
    <property type="project" value="TreeGrafter"/>
</dbReference>
<dbReference type="SUPFAM" id="SSF89796">
    <property type="entry name" value="CoA-transferase family III (CaiB/BaiF)"/>
    <property type="match status" value="1"/>
</dbReference>
<dbReference type="AlphaFoldDB" id="A0A7Y9I533"/>
<dbReference type="Proteomes" id="UP000569914">
    <property type="component" value="Unassembled WGS sequence"/>
</dbReference>
<dbReference type="InterPro" id="IPR050483">
    <property type="entry name" value="CoA-transferase_III_domain"/>
</dbReference>
<evidence type="ECO:0000313" key="3">
    <source>
        <dbReference type="EMBL" id="NYE70428.1"/>
    </source>
</evidence>
<dbReference type="PANTHER" id="PTHR48207:SF4">
    <property type="entry name" value="BLL6097 PROTEIN"/>
    <property type="match status" value="1"/>
</dbReference>
<dbReference type="PANTHER" id="PTHR48207">
    <property type="entry name" value="SUCCINATE--HYDROXYMETHYLGLUTARATE COA-TRANSFERASE"/>
    <property type="match status" value="1"/>
</dbReference>
<comment type="caution">
    <text evidence="3">The sequence shown here is derived from an EMBL/GenBank/DDBJ whole genome shotgun (WGS) entry which is preliminary data.</text>
</comment>
<sequence>MRPALDGIRVIDLTTVVFGPYASLILADYGADVIKIESPAGDPVRSAGPGAEERYAALFLGSNRNKRSVALDLKRPAGRTALLRLAERADVIMHSMRPHKMAALGLDPDTVLATNPRLIFAELAGFGSGGRYREQPAYDDIVQGLSGAADLLRRQTGEARYLPTIIADKIGGLTAAHAILAALFQRERTGRGQLVEVPMLESMASFLLTEHLHARHRIDPPGEQAEAGYTRILSPWRRPYPTLDGHVCVMPYGDRHWRAFLTEVGRAELVDDPRLVDLGARTRHIDELYSLLAEIIATEPTAHWLELCRRLDIPAAPVNRLEDLEHDPHLTDVGFFVELTDAGGRYRFPRSPVRLADSSVEPTLPPRLGADSEAVLREAGLTDDEIAAVRRDAAPPPPPGRPPERLDP</sequence>
<dbReference type="InterPro" id="IPR044855">
    <property type="entry name" value="CoA-Trfase_III_dom3_sf"/>
</dbReference>
<feature type="region of interest" description="Disordered" evidence="2">
    <location>
        <begin position="381"/>
        <end position="408"/>
    </location>
</feature>
<dbReference type="RefSeq" id="WP_218871143.1">
    <property type="nucleotide sequence ID" value="NZ_JACCBU010000001.1"/>
</dbReference>
<reference evidence="3 4" key="1">
    <citation type="submission" date="2020-07" db="EMBL/GenBank/DDBJ databases">
        <title>Sequencing the genomes of 1000 actinobacteria strains.</title>
        <authorList>
            <person name="Klenk H.-P."/>
        </authorList>
    </citation>
    <scope>NUCLEOTIDE SEQUENCE [LARGE SCALE GENOMIC DNA]</scope>
    <source>
        <strain evidence="3 4">DSM 22083</strain>
    </source>
</reference>
<dbReference type="InterPro" id="IPR023606">
    <property type="entry name" value="CoA-Trfase_III_dom_1_sf"/>
</dbReference>
<proteinExistence type="predicted"/>
<dbReference type="Gene3D" id="3.40.50.10540">
    <property type="entry name" value="Crotonobetainyl-coa:carnitine coa-transferase, domain 1"/>
    <property type="match status" value="1"/>
</dbReference>
<keyword evidence="1 3" id="KW-0808">Transferase</keyword>
<protein>
    <submittedName>
        <fullName evidence="3">Crotonobetainyl-CoA:carnitine CoA-transferase CaiB-like acyl-CoA transferase</fullName>
    </submittedName>
</protein>
<gene>
    <name evidence="3" type="ORF">BKA15_001757</name>
</gene>
<keyword evidence="4" id="KW-1185">Reference proteome</keyword>
<dbReference type="Pfam" id="PF02515">
    <property type="entry name" value="CoA_transf_3"/>
    <property type="match status" value="1"/>
</dbReference>
<evidence type="ECO:0000256" key="1">
    <source>
        <dbReference type="ARBA" id="ARBA00022679"/>
    </source>
</evidence>
<name>A0A7Y9I533_9ACTN</name>
<evidence type="ECO:0000313" key="4">
    <source>
        <dbReference type="Proteomes" id="UP000569914"/>
    </source>
</evidence>
<organism evidence="3 4">
    <name type="scientific">Microlunatus parietis</name>
    <dbReference type="NCBI Taxonomy" id="682979"/>
    <lineage>
        <taxon>Bacteria</taxon>
        <taxon>Bacillati</taxon>
        <taxon>Actinomycetota</taxon>
        <taxon>Actinomycetes</taxon>
        <taxon>Propionibacteriales</taxon>
        <taxon>Propionibacteriaceae</taxon>
        <taxon>Microlunatus</taxon>
    </lineage>
</organism>
<dbReference type="EMBL" id="JACCBU010000001">
    <property type="protein sequence ID" value="NYE70428.1"/>
    <property type="molecule type" value="Genomic_DNA"/>
</dbReference>
<accession>A0A7Y9I533</accession>
<evidence type="ECO:0000256" key="2">
    <source>
        <dbReference type="SAM" id="MobiDB-lite"/>
    </source>
</evidence>
<dbReference type="Gene3D" id="3.30.1540.10">
    <property type="entry name" value="formyl-coa transferase, domain 3"/>
    <property type="match status" value="1"/>
</dbReference>